<proteinExistence type="inferred from homology"/>
<evidence type="ECO:0000256" key="5">
    <source>
        <dbReference type="ARBA" id="ARBA00023172"/>
    </source>
</evidence>
<dbReference type="PANTHER" id="PTHR33217:SF7">
    <property type="entry name" value="TRANSPOSASE FOR INSERTION SEQUENCE ELEMENT IS1081"/>
    <property type="match status" value="1"/>
</dbReference>
<name>A0A6L9G6Y9_9MICC</name>
<dbReference type="RefSeq" id="WP_161450127.1">
    <property type="nucleotide sequence ID" value="NZ_WYDN01000025.1"/>
</dbReference>
<reference evidence="7 8" key="1">
    <citation type="submission" date="2020-01" db="EMBL/GenBank/DDBJ databases">
        <title>Glutamicibacter soli M275.</title>
        <authorList>
            <person name="Meng X."/>
        </authorList>
    </citation>
    <scope>NUCLEOTIDE SEQUENCE [LARGE SCALE GENOMIC DNA]</scope>
    <source>
        <strain evidence="7 8">M275</strain>
    </source>
</reference>
<dbReference type="Proteomes" id="UP000477543">
    <property type="component" value="Unassembled WGS sequence"/>
</dbReference>
<protein>
    <recommendedName>
        <fullName evidence="6">Mutator family transposase</fullName>
    </recommendedName>
</protein>
<keyword evidence="4 6" id="KW-0238">DNA-binding</keyword>
<evidence type="ECO:0000313" key="8">
    <source>
        <dbReference type="Proteomes" id="UP000477543"/>
    </source>
</evidence>
<dbReference type="Pfam" id="PF00872">
    <property type="entry name" value="Transposase_mut"/>
    <property type="match status" value="1"/>
</dbReference>
<gene>
    <name evidence="7" type="ORF">GT020_17305</name>
</gene>
<evidence type="ECO:0000256" key="1">
    <source>
        <dbReference type="ARBA" id="ARBA00002190"/>
    </source>
</evidence>
<dbReference type="GO" id="GO:0004803">
    <property type="term" value="F:transposase activity"/>
    <property type="evidence" value="ECO:0007669"/>
    <property type="project" value="UniProtKB-UniRule"/>
</dbReference>
<dbReference type="AlphaFoldDB" id="A0A6L9G6Y9"/>
<evidence type="ECO:0000256" key="2">
    <source>
        <dbReference type="ARBA" id="ARBA00010961"/>
    </source>
</evidence>
<dbReference type="NCBIfam" id="NF033543">
    <property type="entry name" value="transpos_IS256"/>
    <property type="match status" value="1"/>
</dbReference>
<dbReference type="EMBL" id="WYDN01000025">
    <property type="protein sequence ID" value="NAZ17802.1"/>
    <property type="molecule type" value="Genomic_DNA"/>
</dbReference>
<accession>A0A6L9G6Y9</accession>
<evidence type="ECO:0000256" key="4">
    <source>
        <dbReference type="ARBA" id="ARBA00023125"/>
    </source>
</evidence>
<sequence>MTHTNSAVQTLISKVLGDPEAEHADVFRHMLQAGLQDLIEAVVAAAIGAAKYERTEERSTRRNGTRTKKLATPAGEVDLAIPKLRQGSFFPSLLNPRRRVDKALYAVICQAWIDGVSTRKVDDLIRALGNESGISRSTVSRICADIDDSVQDFLHRRLEHTWFPYLYLDATYVEVRHQGRVMSQAVVIATGVSIEGRREILGMSVGDSENTDFWTQFLRGLRERGLKTASLDDPEGVAVVVSDAHSGLKAAVKAILPGAGWQRCRVHFARNVSQKIGTVHSKPVNALISTIFAQTSQEAVMAHYKQVTGSIRTQFPQVAAMLDAAETELTVFAAMPREHWQKIWSNNPIERLNREVKRRADVVQIFPNRESVTRLVGAVLQEQHEEWFYGERRYLSEISMRKLLHTVRREAEPVTGSGVLPLSA</sequence>
<comment type="function">
    <text evidence="1 6">Required for the transposition of the insertion element.</text>
</comment>
<dbReference type="GO" id="GO:0003677">
    <property type="term" value="F:DNA binding"/>
    <property type="evidence" value="ECO:0007669"/>
    <property type="project" value="UniProtKB-UniRule"/>
</dbReference>
<comment type="caution">
    <text evidence="7">The sequence shown here is derived from an EMBL/GenBank/DDBJ whole genome shotgun (WGS) entry which is preliminary data.</text>
</comment>
<evidence type="ECO:0000256" key="6">
    <source>
        <dbReference type="RuleBase" id="RU365089"/>
    </source>
</evidence>
<evidence type="ECO:0000256" key="3">
    <source>
        <dbReference type="ARBA" id="ARBA00022578"/>
    </source>
</evidence>
<keyword evidence="3 6" id="KW-0815">Transposition</keyword>
<evidence type="ECO:0000313" key="7">
    <source>
        <dbReference type="EMBL" id="NAZ17802.1"/>
    </source>
</evidence>
<keyword evidence="6" id="KW-0814">Transposable element</keyword>
<dbReference type="InterPro" id="IPR001207">
    <property type="entry name" value="Transposase_mutator"/>
</dbReference>
<dbReference type="PANTHER" id="PTHR33217">
    <property type="entry name" value="TRANSPOSASE FOR INSERTION SEQUENCE ELEMENT IS1081"/>
    <property type="match status" value="1"/>
</dbReference>
<organism evidence="7 8">
    <name type="scientific">Glutamicibacter soli</name>
    <dbReference type="NCBI Taxonomy" id="453836"/>
    <lineage>
        <taxon>Bacteria</taxon>
        <taxon>Bacillati</taxon>
        <taxon>Actinomycetota</taxon>
        <taxon>Actinomycetes</taxon>
        <taxon>Micrococcales</taxon>
        <taxon>Micrococcaceae</taxon>
        <taxon>Glutamicibacter</taxon>
    </lineage>
</organism>
<comment type="similarity">
    <text evidence="2 6">Belongs to the transposase mutator family.</text>
</comment>
<keyword evidence="5 6" id="KW-0233">DNA recombination</keyword>
<dbReference type="GO" id="GO:0006313">
    <property type="term" value="P:DNA transposition"/>
    <property type="evidence" value="ECO:0007669"/>
    <property type="project" value="UniProtKB-UniRule"/>
</dbReference>